<evidence type="ECO:0000313" key="4">
    <source>
        <dbReference type="Proteomes" id="UP001219525"/>
    </source>
</evidence>
<evidence type="ECO:0000313" key="3">
    <source>
        <dbReference type="EMBL" id="KAJ7190989.1"/>
    </source>
</evidence>
<dbReference type="Pfam" id="PF24883">
    <property type="entry name" value="NPHP3_N"/>
    <property type="match status" value="1"/>
</dbReference>
<dbReference type="InterPro" id="IPR056884">
    <property type="entry name" value="NPHP3-like_N"/>
</dbReference>
<comment type="caution">
    <text evidence="3">The sequence shown here is derived from an EMBL/GenBank/DDBJ whole genome shotgun (WGS) entry which is preliminary data.</text>
</comment>
<organism evidence="3 4">
    <name type="scientific">Mycena pura</name>
    <dbReference type="NCBI Taxonomy" id="153505"/>
    <lineage>
        <taxon>Eukaryota</taxon>
        <taxon>Fungi</taxon>
        <taxon>Dikarya</taxon>
        <taxon>Basidiomycota</taxon>
        <taxon>Agaricomycotina</taxon>
        <taxon>Agaricomycetes</taxon>
        <taxon>Agaricomycetidae</taxon>
        <taxon>Agaricales</taxon>
        <taxon>Marasmiineae</taxon>
        <taxon>Mycenaceae</taxon>
        <taxon>Mycena</taxon>
    </lineage>
</organism>
<feature type="non-terminal residue" evidence="3">
    <location>
        <position position="206"/>
    </location>
</feature>
<dbReference type="InterPro" id="IPR027417">
    <property type="entry name" value="P-loop_NTPase"/>
</dbReference>
<dbReference type="PANTHER" id="PTHR10039">
    <property type="entry name" value="AMELOGENIN"/>
    <property type="match status" value="1"/>
</dbReference>
<sequence length="206" mass="22959">MDTGIDILHRAVALDALHDSAERFPTPRCHPETRAKMLNDLWKWSTGPNPTHHILWLHGPAGAGKSALMQTLSQRLEDAGRLGGTFFFKRGHATRGNAKTLFATLAYRLALRIPQFKASISQTVEDDPSVVGSSMDIQLHRLIERPCQSVKHTEPPLLLIDGLDECEGHDVQQEILRILGNSFCGRSSAFKIIVSSRPEPHIREVF</sequence>
<keyword evidence="4" id="KW-1185">Reference proteome</keyword>
<reference evidence="3" key="1">
    <citation type="submission" date="2023-03" db="EMBL/GenBank/DDBJ databases">
        <title>Massive genome expansion in bonnet fungi (Mycena s.s.) driven by repeated elements and novel gene families across ecological guilds.</title>
        <authorList>
            <consortium name="Lawrence Berkeley National Laboratory"/>
            <person name="Harder C.B."/>
            <person name="Miyauchi S."/>
            <person name="Viragh M."/>
            <person name="Kuo A."/>
            <person name="Thoen E."/>
            <person name="Andreopoulos B."/>
            <person name="Lu D."/>
            <person name="Skrede I."/>
            <person name="Drula E."/>
            <person name="Henrissat B."/>
            <person name="Morin E."/>
            <person name="Kohler A."/>
            <person name="Barry K."/>
            <person name="LaButti K."/>
            <person name="Morin E."/>
            <person name="Salamov A."/>
            <person name="Lipzen A."/>
            <person name="Mereny Z."/>
            <person name="Hegedus B."/>
            <person name="Baldrian P."/>
            <person name="Stursova M."/>
            <person name="Weitz H."/>
            <person name="Taylor A."/>
            <person name="Grigoriev I.V."/>
            <person name="Nagy L.G."/>
            <person name="Martin F."/>
            <person name="Kauserud H."/>
        </authorList>
    </citation>
    <scope>NUCLEOTIDE SEQUENCE</scope>
    <source>
        <strain evidence="3">9144</strain>
    </source>
</reference>
<feature type="domain" description="NACHT" evidence="2">
    <location>
        <begin position="53"/>
        <end position="206"/>
    </location>
</feature>
<dbReference type="SUPFAM" id="SSF52540">
    <property type="entry name" value="P-loop containing nucleoside triphosphate hydrolases"/>
    <property type="match status" value="1"/>
</dbReference>
<dbReference type="PANTHER" id="PTHR10039:SF14">
    <property type="entry name" value="NACHT DOMAIN-CONTAINING PROTEIN"/>
    <property type="match status" value="1"/>
</dbReference>
<gene>
    <name evidence="3" type="ORF">GGX14DRAFT_381593</name>
</gene>
<dbReference type="PROSITE" id="PS50837">
    <property type="entry name" value="NACHT"/>
    <property type="match status" value="1"/>
</dbReference>
<dbReference type="AlphaFoldDB" id="A0AAD6UN42"/>
<evidence type="ECO:0000256" key="1">
    <source>
        <dbReference type="ARBA" id="ARBA00022737"/>
    </source>
</evidence>
<protein>
    <recommendedName>
        <fullName evidence="2">NACHT domain-containing protein</fullName>
    </recommendedName>
</protein>
<proteinExistence type="predicted"/>
<dbReference type="Proteomes" id="UP001219525">
    <property type="component" value="Unassembled WGS sequence"/>
</dbReference>
<name>A0AAD6UN42_9AGAR</name>
<dbReference type="EMBL" id="JARJCW010000139">
    <property type="protein sequence ID" value="KAJ7190989.1"/>
    <property type="molecule type" value="Genomic_DNA"/>
</dbReference>
<dbReference type="Gene3D" id="3.40.50.300">
    <property type="entry name" value="P-loop containing nucleotide triphosphate hydrolases"/>
    <property type="match status" value="1"/>
</dbReference>
<evidence type="ECO:0000259" key="2">
    <source>
        <dbReference type="PROSITE" id="PS50837"/>
    </source>
</evidence>
<dbReference type="InterPro" id="IPR007111">
    <property type="entry name" value="NACHT_NTPase"/>
</dbReference>
<keyword evidence="1" id="KW-0677">Repeat</keyword>
<accession>A0AAD6UN42</accession>